<keyword evidence="5 6" id="KW-0472">Membrane</keyword>
<reference evidence="8" key="1">
    <citation type="submission" date="2010-08" db="EMBL/GenBank/DDBJ databases">
        <authorList>
            <consortium name="Caenorhabditis japonica Sequencing Consortium"/>
            <person name="Wilson R.K."/>
        </authorList>
    </citation>
    <scope>NUCLEOTIDE SEQUENCE [LARGE SCALE GENOMIC DNA]</scope>
    <source>
        <strain evidence="8">DF5081</strain>
    </source>
</reference>
<dbReference type="Pfam" id="PF03125">
    <property type="entry name" value="Sre"/>
    <property type="match status" value="1"/>
</dbReference>
<comment type="similarity">
    <text evidence="2">Belongs to the nematode receptor-like protein sre family.</text>
</comment>
<keyword evidence="4 6" id="KW-1133">Transmembrane helix</keyword>
<accession>A0A8R1HGS8</accession>
<dbReference type="EnsemblMetazoa" id="CJA01068a.1">
    <property type="protein sequence ID" value="CJA01068a.1"/>
    <property type="gene ID" value="WBGene00120273"/>
</dbReference>
<evidence type="ECO:0000256" key="2">
    <source>
        <dbReference type="ARBA" id="ARBA00006803"/>
    </source>
</evidence>
<dbReference type="AlphaFoldDB" id="A0A8R1HGS8"/>
<feature type="transmembrane region" description="Helical" evidence="6">
    <location>
        <begin position="102"/>
        <end position="122"/>
    </location>
</feature>
<comment type="subcellular location">
    <subcellularLocation>
        <location evidence="1">Membrane</location>
        <topology evidence="1">Multi-pass membrane protein</topology>
    </subcellularLocation>
</comment>
<organism evidence="7 8">
    <name type="scientific">Caenorhabditis japonica</name>
    <dbReference type="NCBI Taxonomy" id="281687"/>
    <lineage>
        <taxon>Eukaryota</taxon>
        <taxon>Metazoa</taxon>
        <taxon>Ecdysozoa</taxon>
        <taxon>Nematoda</taxon>
        <taxon>Chromadorea</taxon>
        <taxon>Rhabditida</taxon>
        <taxon>Rhabditina</taxon>
        <taxon>Rhabditomorpha</taxon>
        <taxon>Rhabditoidea</taxon>
        <taxon>Rhabditidae</taxon>
        <taxon>Peloderinae</taxon>
        <taxon>Caenorhabditis</taxon>
    </lineage>
</organism>
<evidence type="ECO:0000256" key="1">
    <source>
        <dbReference type="ARBA" id="ARBA00004141"/>
    </source>
</evidence>
<dbReference type="PANTHER" id="PTHR47518">
    <property type="entry name" value="SERPENTINE RECEPTOR CLASS EPSILON-13-RELATED"/>
    <property type="match status" value="1"/>
</dbReference>
<dbReference type="InterPro" id="IPR004151">
    <property type="entry name" value="7TM_GPCR_serpentine_rcpt_Sre"/>
</dbReference>
<keyword evidence="8" id="KW-1185">Reference proteome</keyword>
<evidence type="ECO:0000256" key="5">
    <source>
        <dbReference type="ARBA" id="ARBA00023136"/>
    </source>
</evidence>
<dbReference type="PANTHER" id="PTHR47518:SF9">
    <property type="entry name" value="SERPENTINE RECEPTOR, CLASS T"/>
    <property type="match status" value="1"/>
</dbReference>
<evidence type="ECO:0000256" key="6">
    <source>
        <dbReference type="SAM" id="Phobius"/>
    </source>
</evidence>
<reference evidence="7" key="2">
    <citation type="submission" date="2022-06" db="UniProtKB">
        <authorList>
            <consortium name="EnsemblMetazoa"/>
        </authorList>
    </citation>
    <scope>IDENTIFICATION</scope>
    <source>
        <strain evidence="7">DF5081</strain>
    </source>
</reference>
<evidence type="ECO:0000313" key="7">
    <source>
        <dbReference type="EnsemblMetazoa" id="CJA01068a.1"/>
    </source>
</evidence>
<proteinExistence type="inferred from homology"/>
<dbReference type="InterPro" id="IPR052854">
    <property type="entry name" value="Serpentine_rcpt_epsilon"/>
</dbReference>
<feature type="transmembrane region" description="Helical" evidence="6">
    <location>
        <begin position="66"/>
        <end position="82"/>
    </location>
</feature>
<evidence type="ECO:0000313" key="8">
    <source>
        <dbReference type="Proteomes" id="UP000005237"/>
    </source>
</evidence>
<feature type="transmembrane region" description="Helical" evidence="6">
    <location>
        <begin position="22"/>
        <end position="45"/>
    </location>
</feature>
<keyword evidence="3 6" id="KW-0812">Transmembrane</keyword>
<feature type="transmembrane region" description="Helical" evidence="6">
    <location>
        <begin position="143"/>
        <end position="168"/>
    </location>
</feature>
<evidence type="ECO:0000256" key="4">
    <source>
        <dbReference type="ARBA" id="ARBA00022989"/>
    </source>
</evidence>
<dbReference type="GO" id="GO:0007606">
    <property type="term" value="P:sensory perception of chemical stimulus"/>
    <property type="evidence" value="ECO:0007669"/>
    <property type="project" value="InterPro"/>
</dbReference>
<dbReference type="GO" id="GO:0016020">
    <property type="term" value="C:membrane"/>
    <property type="evidence" value="ECO:0007669"/>
    <property type="project" value="UniProtKB-SubCell"/>
</dbReference>
<sequence length="220" mass="25233">MLYAILVCFSNRYLNWLMKTTILSNSLIIFIYGPTCTFNLVVLVIGLLERLCATVFVRSYEHSRHWIIYVFAQGLGIVVVQYEHDLVQSGEYTNTAKNIQLALSVIICLCLIALFFVNRQLTLSSRHRSKLTVRYQLAENVKALRAFVPFVVVDNCVSIMFVISMIFFQVDSNFDIAVCRNVPNYTISFAVFRAIRNVLGMNITGTEADYFTQLKAQWHT</sequence>
<protein>
    <submittedName>
        <fullName evidence="7">Uncharacterized protein</fullName>
    </submittedName>
</protein>
<evidence type="ECO:0000256" key="3">
    <source>
        <dbReference type="ARBA" id="ARBA00022692"/>
    </source>
</evidence>
<dbReference type="Proteomes" id="UP000005237">
    <property type="component" value="Unassembled WGS sequence"/>
</dbReference>
<name>A0A8R1HGS8_CAEJA</name>